<dbReference type="PANTHER" id="PTHR34773:SF1">
    <property type="entry name" value="FLAGELLAR SECRETION CHAPERONE FLIS"/>
    <property type="match status" value="1"/>
</dbReference>
<dbReference type="PIRSF" id="PIRSF039090">
    <property type="entry name" value="Flis"/>
    <property type="match status" value="1"/>
</dbReference>
<keyword evidence="8" id="KW-1185">Reference proteome</keyword>
<gene>
    <name evidence="7" type="primary">fliS</name>
    <name evidence="7" type="ORF">R7226_21900</name>
</gene>
<dbReference type="Proteomes" id="UP001284601">
    <property type="component" value="Unassembled WGS sequence"/>
</dbReference>
<keyword evidence="4 6" id="KW-1005">Bacterial flagellum biogenesis</keyword>
<evidence type="ECO:0000256" key="3">
    <source>
        <dbReference type="ARBA" id="ARBA00022490"/>
    </source>
</evidence>
<keyword evidence="3 6" id="KW-0963">Cytoplasm</keyword>
<comment type="caution">
    <text evidence="7">The sequence shown here is derived from an EMBL/GenBank/DDBJ whole genome shotgun (WGS) entry which is preliminary data.</text>
</comment>
<dbReference type="Gene3D" id="1.20.120.340">
    <property type="entry name" value="Flagellar protein FliS"/>
    <property type="match status" value="1"/>
</dbReference>
<keyword evidence="7" id="KW-0282">Flagellum</keyword>
<organism evidence="7 8">
    <name type="scientific">Conexibacter stalactiti</name>
    <dbReference type="NCBI Taxonomy" id="1940611"/>
    <lineage>
        <taxon>Bacteria</taxon>
        <taxon>Bacillati</taxon>
        <taxon>Actinomycetota</taxon>
        <taxon>Thermoleophilia</taxon>
        <taxon>Solirubrobacterales</taxon>
        <taxon>Conexibacteraceae</taxon>
        <taxon>Conexibacter</taxon>
    </lineage>
</organism>
<evidence type="ECO:0000256" key="6">
    <source>
        <dbReference type="PIRNR" id="PIRNR039090"/>
    </source>
</evidence>
<dbReference type="Pfam" id="PF02561">
    <property type="entry name" value="FliS"/>
    <property type="match status" value="1"/>
</dbReference>
<protein>
    <recommendedName>
        <fullName evidence="6">Flagellar secretion chaperone FliS</fullName>
    </recommendedName>
</protein>
<dbReference type="InterPro" id="IPR003713">
    <property type="entry name" value="FliS"/>
</dbReference>
<keyword evidence="5" id="KW-0143">Chaperone</keyword>
<dbReference type="EMBL" id="JAWSTH010000072">
    <property type="protein sequence ID" value="MDW5597017.1"/>
    <property type="molecule type" value="Genomic_DNA"/>
</dbReference>
<sequence length="130" mass="14670">MSTHLAASPQAYRESAVLTAPPERLVVMLYDGARRFLYQAAVTMRNGDIQTSHERLRRAEAIIDHLLSTLDMSQGEVAQQLESIYVFCQRLLAEGRIRQDAEKLDQVSRLLSELRDAWDQIASAPQTVSL</sequence>
<keyword evidence="7" id="KW-0966">Cell projection</keyword>
<evidence type="ECO:0000256" key="5">
    <source>
        <dbReference type="ARBA" id="ARBA00023186"/>
    </source>
</evidence>
<dbReference type="CDD" id="cd16098">
    <property type="entry name" value="FliS"/>
    <property type="match status" value="1"/>
</dbReference>
<dbReference type="NCBIfam" id="TIGR00208">
    <property type="entry name" value="fliS"/>
    <property type="match status" value="1"/>
</dbReference>
<dbReference type="PANTHER" id="PTHR34773">
    <property type="entry name" value="FLAGELLAR SECRETION CHAPERONE FLIS"/>
    <property type="match status" value="1"/>
</dbReference>
<comment type="subcellular location">
    <subcellularLocation>
        <location evidence="1 6">Cytoplasm</location>
        <location evidence="1 6">Cytosol</location>
    </subcellularLocation>
</comment>
<reference evidence="7 8" key="2">
    <citation type="submission" date="2023-10" db="EMBL/GenBank/DDBJ databases">
        <authorList>
            <person name="Han X.F."/>
        </authorList>
    </citation>
    <scope>NUCLEOTIDE SEQUENCE [LARGE SCALE GENOMIC DNA]</scope>
    <source>
        <strain evidence="7 8">KCTC 39840</strain>
    </source>
</reference>
<reference evidence="8" key="1">
    <citation type="submission" date="2023-07" db="EMBL/GenBank/DDBJ databases">
        <title>Conexibacter stalactiti sp. nov., isolated from stalactites in a lava cave and emended description of the genus Conexibacter.</title>
        <authorList>
            <person name="Lee S.D."/>
        </authorList>
    </citation>
    <scope>NUCLEOTIDE SEQUENCE [LARGE SCALE GENOMIC DNA]</scope>
    <source>
        <strain evidence="8">KCTC 39840</strain>
    </source>
</reference>
<accession>A0ABU4HUL8</accession>
<evidence type="ECO:0000256" key="1">
    <source>
        <dbReference type="ARBA" id="ARBA00004514"/>
    </source>
</evidence>
<comment type="similarity">
    <text evidence="2 6">Belongs to the FliS family.</text>
</comment>
<evidence type="ECO:0000313" key="8">
    <source>
        <dbReference type="Proteomes" id="UP001284601"/>
    </source>
</evidence>
<dbReference type="RefSeq" id="WP_318599453.1">
    <property type="nucleotide sequence ID" value="NZ_JAWSTH010000072.1"/>
</dbReference>
<dbReference type="InterPro" id="IPR036584">
    <property type="entry name" value="FliS_sf"/>
</dbReference>
<keyword evidence="7" id="KW-0969">Cilium</keyword>
<dbReference type="SUPFAM" id="SSF101116">
    <property type="entry name" value="Flagellar export chaperone FliS"/>
    <property type="match status" value="1"/>
</dbReference>
<proteinExistence type="inferred from homology"/>
<evidence type="ECO:0000256" key="4">
    <source>
        <dbReference type="ARBA" id="ARBA00022795"/>
    </source>
</evidence>
<evidence type="ECO:0000256" key="2">
    <source>
        <dbReference type="ARBA" id="ARBA00008787"/>
    </source>
</evidence>
<evidence type="ECO:0000313" key="7">
    <source>
        <dbReference type="EMBL" id="MDW5597017.1"/>
    </source>
</evidence>
<name>A0ABU4HUL8_9ACTN</name>